<dbReference type="Proteomes" id="UP000304148">
    <property type="component" value="Chromosome"/>
</dbReference>
<name>A0A383RKT0_PAEAL</name>
<dbReference type="EMBL" id="LS992241">
    <property type="protein sequence ID" value="SYX87635.1"/>
    <property type="molecule type" value="Genomic_DNA"/>
</dbReference>
<sequence length="56" mass="6207">MEVSLYVKNASFVRLDYTLLYQGGIAFGEQKQQKSAFNDHVDCHGNQPDVTSGVSL</sequence>
<protein>
    <submittedName>
        <fullName evidence="1">Uncharacterized protein</fullName>
    </submittedName>
</protein>
<organism evidence="1 2">
    <name type="scientific">Paenibacillus alvei</name>
    <name type="common">Bacillus alvei</name>
    <dbReference type="NCBI Taxonomy" id="44250"/>
    <lineage>
        <taxon>Bacteria</taxon>
        <taxon>Bacillati</taxon>
        <taxon>Bacillota</taxon>
        <taxon>Bacilli</taxon>
        <taxon>Bacillales</taxon>
        <taxon>Paenibacillaceae</taxon>
        <taxon>Paenibacillus</taxon>
    </lineage>
</organism>
<dbReference type="AlphaFoldDB" id="A0A383RKT0"/>
<proteinExistence type="predicted"/>
<reference evidence="2" key="1">
    <citation type="submission" date="2018-08" db="EMBL/GenBank/DDBJ databases">
        <authorList>
            <person name="Chevrot R."/>
        </authorList>
    </citation>
    <scope>NUCLEOTIDE SEQUENCE [LARGE SCALE GENOMIC DNA]</scope>
</reference>
<evidence type="ECO:0000313" key="1">
    <source>
        <dbReference type="EMBL" id="SYX87635.1"/>
    </source>
</evidence>
<accession>A0A383RKT0</accession>
<evidence type="ECO:0000313" key="2">
    <source>
        <dbReference type="Proteomes" id="UP000304148"/>
    </source>
</evidence>
<gene>
    <name evidence="1" type="ORF">PBLR_16065</name>
</gene>